<keyword evidence="1" id="KW-0812">Transmembrane</keyword>
<comment type="caution">
    <text evidence="3">The sequence shown here is derived from an EMBL/GenBank/DDBJ whole genome shotgun (WGS) entry which is preliminary data.</text>
</comment>
<gene>
    <name evidence="3" type="ORF">V6N11_023445</name>
</gene>
<keyword evidence="4" id="KW-1185">Reference proteome</keyword>
<keyword evidence="1" id="KW-1133">Transmembrane helix</keyword>
<accession>A0ABR2TMG2</accession>
<evidence type="ECO:0000259" key="2">
    <source>
        <dbReference type="Pfam" id="PF13456"/>
    </source>
</evidence>
<feature type="transmembrane region" description="Helical" evidence="1">
    <location>
        <begin position="92"/>
        <end position="112"/>
    </location>
</feature>
<dbReference type="InterPro" id="IPR002156">
    <property type="entry name" value="RNaseH_domain"/>
</dbReference>
<sequence>MSNVESGPLPTWCATSLSIGVVVCDSFGLILDACALILSSAHSAKTAEVCAFARGIDMGVVNNWPNVIIESDSISVVKDYDRMLRTTPLLSLIWSLLETIFNTIPVLWCGMLDVRRTV</sequence>
<evidence type="ECO:0000256" key="1">
    <source>
        <dbReference type="SAM" id="Phobius"/>
    </source>
</evidence>
<feature type="domain" description="RNase H type-1" evidence="2">
    <location>
        <begin position="18"/>
        <end position="82"/>
    </location>
</feature>
<protein>
    <recommendedName>
        <fullName evidence="2">RNase H type-1 domain-containing protein</fullName>
    </recommendedName>
</protein>
<proteinExistence type="predicted"/>
<reference evidence="3 4" key="1">
    <citation type="journal article" date="2024" name="G3 (Bethesda)">
        <title>Genome assembly of Hibiscus sabdariffa L. provides insights into metabolisms of medicinal natural products.</title>
        <authorList>
            <person name="Kim T."/>
        </authorList>
    </citation>
    <scope>NUCLEOTIDE SEQUENCE [LARGE SCALE GENOMIC DNA]</scope>
    <source>
        <strain evidence="3">TK-2024</strain>
        <tissue evidence="3">Old leaves</tissue>
    </source>
</reference>
<name>A0ABR2TMG2_9ROSI</name>
<evidence type="ECO:0000313" key="4">
    <source>
        <dbReference type="Proteomes" id="UP001396334"/>
    </source>
</evidence>
<keyword evidence="1" id="KW-0472">Membrane</keyword>
<organism evidence="3 4">
    <name type="scientific">Hibiscus sabdariffa</name>
    <name type="common">roselle</name>
    <dbReference type="NCBI Taxonomy" id="183260"/>
    <lineage>
        <taxon>Eukaryota</taxon>
        <taxon>Viridiplantae</taxon>
        <taxon>Streptophyta</taxon>
        <taxon>Embryophyta</taxon>
        <taxon>Tracheophyta</taxon>
        <taxon>Spermatophyta</taxon>
        <taxon>Magnoliopsida</taxon>
        <taxon>eudicotyledons</taxon>
        <taxon>Gunneridae</taxon>
        <taxon>Pentapetalae</taxon>
        <taxon>rosids</taxon>
        <taxon>malvids</taxon>
        <taxon>Malvales</taxon>
        <taxon>Malvaceae</taxon>
        <taxon>Malvoideae</taxon>
        <taxon>Hibiscus</taxon>
    </lineage>
</organism>
<evidence type="ECO:0000313" key="3">
    <source>
        <dbReference type="EMBL" id="KAK9038586.1"/>
    </source>
</evidence>
<dbReference type="Pfam" id="PF13456">
    <property type="entry name" value="RVT_3"/>
    <property type="match status" value="1"/>
</dbReference>
<dbReference type="EMBL" id="JBBPBN010000005">
    <property type="protein sequence ID" value="KAK9038586.1"/>
    <property type="molecule type" value="Genomic_DNA"/>
</dbReference>
<dbReference type="Proteomes" id="UP001396334">
    <property type="component" value="Unassembled WGS sequence"/>
</dbReference>